<evidence type="ECO:0000313" key="1">
    <source>
        <dbReference type="EMBL" id="RIY38750.1"/>
    </source>
</evidence>
<dbReference type="AlphaFoldDB" id="A0A3A1YP67"/>
<comment type="caution">
    <text evidence="1">The sequence shown here is derived from an EMBL/GenBank/DDBJ whole genome shotgun (WGS) entry which is preliminary data.</text>
</comment>
<accession>A0A3A1YP67</accession>
<gene>
    <name evidence="1" type="ORF">CKF58_03475</name>
</gene>
<organism evidence="1 2">
    <name type="scientific">Psittacicella hinzii</name>
    <dbReference type="NCBI Taxonomy" id="2028575"/>
    <lineage>
        <taxon>Bacteria</taxon>
        <taxon>Pseudomonadati</taxon>
        <taxon>Pseudomonadota</taxon>
        <taxon>Gammaproteobacteria</taxon>
        <taxon>Pasteurellales</taxon>
        <taxon>Psittacicellaceae</taxon>
        <taxon>Psittacicella</taxon>
    </lineage>
</organism>
<dbReference type="EMBL" id="NRJG01000054">
    <property type="protein sequence ID" value="RIY38750.1"/>
    <property type="molecule type" value="Genomic_DNA"/>
</dbReference>
<protein>
    <submittedName>
        <fullName evidence="1">Uncharacterized protein</fullName>
    </submittedName>
</protein>
<dbReference type="Proteomes" id="UP000265916">
    <property type="component" value="Unassembled WGS sequence"/>
</dbReference>
<proteinExistence type="predicted"/>
<evidence type="ECO:0000313" key="2">
    <source>
        <dbReference type="Proteomes" id="UP000265916"/>
    </source>
</evidence>
<name>A0A3A1YP67_9GAMM</name>
<reference evidence="1 2" key="1">
    <citation type="submission" date="2017-08" db="EMBL/GenBank/DDBJ databases">
        <title>Reclassification of Bisgaard taxon 37 and 44.</title>
        <authorList>
            <person name="Christensen H."/>
        </authorList>
    </citation>
    <scope>NUCLEOTIDE SEQUENCE [LARGE SCALE GENOMIC DNA]</scope>
    <source>
        <strain evidence="1 2">111</strain>
    </source>
</reference>
<sequence>MGSYLVVRLYHPTQTLASTHNQEAQVIEKQIQTYSLKHSAWPETATTFIQKLKDLSKERPYLSVDNYYSALAEFYALINTSYSLDINNYHSESMNDFVNVVKLCRVALLSYPQIYDQQPLCNQLIPLSIVSGLNENHWQTLGLLGLAKSIHAKIQADTATNLEKEQYDLLLHLAENRLPFKLAVLTYNDISEYIGLDYIQTITNINLVP</sequence>
<keyword evidence="2" id="KW-1185">Reference proteome</keyword>